<dbReference type="SUPFAM" id="SSF50346">
    <property type="entry name" value="PRC-barrel domain"/>
    <property type="match status" value="1"/>
</dbReference>
<proteinExistence type="predicted"/>
<accession>A0ABT7FAD3</accession>
<evidence type="ECO:0000259" key="2">
    <source>
        <dbReference type="Pfam" id="PF05239"/>
    </source>
</evidence>
<keyword evidence="4" id="KW-1185">Reference proteome</keyword>
<keyword evidence="1" id="KW-0732">Signal</keyword>
<comment type="caution">
    <text evidence="3">The sequence shown here is derived from an EMBL/GenBank/DDBJ whole genome shotgun (WGS) entry which is preliminary data.</text>
</comment>
<evidence type="ECO:0000313" key="3">
    <source>
        <dbReference type="EMBL" id="MDK3072068.1"/>
    </source>
</evidence>
<dbReference type="EMBL" id="JASNJE010000003">
    <property type="protein sequence ID" value="MDK3072068.1"/>
    <property type="molecule type" value="Genomic_DNA"/>
</dbReference>
<gene>
    <name evidence="3" type="ORF">QO034_03010</name>
</gene>
<name>A0ABT7FAD3_9RHOB</name>
<feature type="domain" description="PRC-barrel" evidence="2">
    <location>
        <begin position="117"/>
        <end position="175"/>
    </location>
</feature>
<dbReference type="Gene3D" id="2.30.30.240">
    <property type="entry name" value="PRC-barrel domain"/>
    <property type="match status" value="1"/>
</dbReference>
<dbReference type="InterPro" id="IPR027275">
    <property type="entry name" value="PRC-brl_dom"/>
</dbReference>
<organism evidence="3 4">
    <name type="scientific">Sedimentitalea xiamensis</name>
    <dbReference type="NCBI Taxonomy" id="3050037"/>
    <lineage>
        <taxon>Bacteria</taxon>
        <taxon>Pseudomonadati</taxon>
        <taxon>Pseudomonadota</taxon>
        <taxon>Alphaproteobacteria</taxon>
        <taxon>Rhodobacterales</taxon>
        <taxon>Paracoccaceae</taxon>
        <taxon>Sedimentitalea</taxon>
    </lineage>
</organism>
<dbReference type="PANTHER" id="PTHR36505:SF1">
    <property type="entry name" value="BLR1072 PROTEIN"/>
    <property type="match status" value="1"/>
</dbReference>
<feature type="chain" id="PRO_5046823260" evidence="1">
    <location>
        <begin position="21"/>
        <end position="204"/>
    </location>
</feature>
<dbReference type="PANTHER" id="PTHR36505">
    <property type="entry name" value="BLR1072 PROTEIN"/>
    <property type="match status" value="1"/>
</dbReference>
<dbReference type="Pfam" id="PF05239">
    <property type="entry name" value="PRC"/>
    <property type="match status" value="1"/>
</dbReference>
<sequence>MKHLFATTALATALALPAYATEPKPAEGNAIDKAAEATEEAVSDTAKAAENTAEDAAQAVGNAAGTVAEKTEQAIDAAGQATAEAVDDMKADSGTGMVQKPSGAPMDGYAYVEPAQVTAEELDGARVYDSKNEWIGEISEIVLSPEGEIETLVVDVGGFLGLGEKPVGLNYETFSLQREVEGEEIRASVTATYEQLKDMPEYES</sequence>
<reference evidence="3 4" key="1">
    <citation type="submission" date="2023-05" db="EMBL/GenBank/DDBJ databases">
        <title>Sedimentitalea sp. nov. JM2-8.</title>
        <authorList>
            <person name="Huang J."/>
        </authorList>
    </citation>
    <scope>NUCLEOTIDE SEQUENCE [LARGE SCALE GENOMIC DNA]</scope>
    <source>
        <strain evidence="3 4">JM2-8</strain>
    </source>
</reference>
<protein>
    <submittedName>
        <fullName evidence="3">PRC-barrel domain-containing protein</fullName>
    </submittedName>
</protein>
<dbReference type="RefSeq" id="WP_284484025.1">
    <property type="nucleotide sequence ID" value="NZ_JASNJE010000003.1"/>
</dbReference>
<feature type="signal peptide" evidence="1">
    <location>
        <begin position="1"/>
        <end position="20"/>
    </location>
</feature>
<evidence type="ECO:0000256" key="1">
    <source>
        <dbReference type="SAM" id="SignalP"/>
    </source>
</evidence>
<dbReference type="Proteomes" id="UP001227126">
    <property type="component" value="Unassembled WGS sequence"/>
</dbReference>
<dbReference type="InterPro" id="IPR011033">
    <property type="entry name" value="PRC_barrel-like_sf"/>
</dbReference>
<evidence type="ECO:0000313" key="4">
    <source>
        <dbReference type="Proteomes" id="UP001227126"/>
    </source>
</evidence>